<evidence type="ECO:0000313" key="1">
    <source>
        <dbReference type="EMBL" id="GIY57992.1"/>
    </source>
</evidence>
<protein>
    <submittedName>
        <fullName evidence="1">Uncharacterized protein</fullName>
    </submittedName>
</protein>
<dbReference type="AlphaFoldDB" id="A0AAV4UJG6"/>
<proteinExistence type="predicted"/>
<evidence type="ECO:0000313" key="2">
    <source>
        <dbReference type="Proteomes" id="UP001054945"/>
    </source>
</evidence>
<keyword evidence="2" id="KW-1185">Reference proteome</keyword>
<organism evidence="1 2">
    <name type="scientific">Caerostris extrusa</name>
    <name type="common">Bark spider</name>
    <name type="synonym">Caerostris bankana</name>
    <dbReference type="NCBI Taxonomy" id="172846"/>
    <lineage>
        <taxon>Eukaryota</taxon>
        <taxon>Metazoa</taxon>
        <taxon>Ecdysozoa</taxon>
        <taxon>Arthropoda</taxon>
        <taxon>Chelicerata</taxon>
        <taxon>Arachnida</taxon>
        <taxon>Araneae</taxon>
        <taxon>Araneomorphae</taxon>
        <taxon>Entelegynae</taxon>
        <taxon>Araneoidea</taxon>
        <taxon>Araneidae</taxon>
        <taxon>Caerostris</taxon>
    </lineage>
</organism>
<accession>A0AAV4UJG6</accession>
<comment type="caution">
    <text evidence="1">The sequence shown here is derived from an EMBL/GenBank/DDBJ whole genome shotgun (WGS) entry which is preliminary data.</text>
</comment>
<dbReference type="Proteomes" id="UP001054945">
    <property type="component" value="Unassembled WGS sequence"/>
</dbReference>
<gene>
    <name evidence="1" type="ORF">CEXT_483101</name>
</gene>
<reference evidence="1 2" key="1">
    <citation type="submission" date="2021-06" db="EMBL/GenBank/DDBJ databases">
        <title>Caerostris extrusa draft genome.</title>
        <authorList>
            <person name="Kono N."/>
            <person name="Arakawa K."/>
        </authorList>
    </citation>
    <scope>NUCLEOTIDE SEQUENCE [LARGE SCALE GENOMIC DNA]</scope>
</reference>
<name>A0AAV4UJG6_CAEEX</name>
<sequence length="119" mass="13203">MHSQLLQKDQLLPLVISGEDVLQDKHSKNGMSNYLFMTPQRGMKYVASLCQAKPAPVSSKKNYEILSYGLSFRALMPCFLSMMHAGHRNLIVGCHQPHKNEIGFISYQGNTGFDAATSG</sequence>
<dbReference type="EMBL" id="BPLR01012999">
    <property type="protein sequence ID" value="GIY57992.1"/>
    <property type="molecule type" value="Genomic_DNA"/>
</dbReference>